<dbReference type="InterPro" id="IPR004843">
    <property type="entry name" value="Calcineurin-like_PHP"/>
</dbReference>
<dbReference type="PANTHER" id="PTHR34990">
    <property type="entry name" value="UDP-2,3-DIACYLGLUCOSAMINE HYDROLASE-RELATED"/>
    <property type="match status" value="1"/>
</dbReference>
<feature type="binding site" evidence="10">
    <location>
        <begin position="79"/>
        <end position="80"/>
    </location>
    <ligand>
        <name>substrate</name>
    </ligand>
</feature>
<keyword evidence="2 10" id="KW-0444">Lipid biosynthesis</keyword>
<evidence type="ECO:0000256" key="6">
    <source>
        <dbReference type="ARBA" id="ARBA00022801"/>
    </source>
</evidence>
<keyword evidence="6 10" id="KW-0378">Hydrolase</keyword>
<feature type="binding site" evidence="10">
    <location>
        <position position="122"/>
    </location>
    <ligand>
        <name>substrate</name>
    </ligand>
</feature>
<keyword evidence="13" id="KW-1185">Reference proteome</keyword>
<evidence type="ECO:0000256" key="2">
    <source>
        <dbReference type="ARBA" id="ARBA00022516"/>
    </source>
</evidence>
<feature type="binding site" evidence="10">
    <location>
        <position position="195"/>
    </location>
    <ligand>
        <name>Mn(2+)</name>
        <dbReference type="ChEBI" id="CHEBI:29035"/>
        <label>2</label>
    </ligand>
</feature>
<dbReference type="RefSeq" id="WP_252466756.1">
    <property type="nucleotide sequence ID" value="NZ_JALBWM010000044.1"/>
</dbReference>
<comment type="catalytic activity">
    <reaction evidence="10">
        <text>UDP-2-N,3-O-bis[(3R)-3-hydroxytetradecanoyl]-alpha-D-glucosamine + H2O = 2-N,3-O-bis[(3R)-3-hydroxytetradecanoyl]-alpha-D-glucosaminyl 1-phosphate + UMP + 2 H(+)</text>
        <dbReference type="Rhea" id="RHEA:25213"/>
        <dbReference type="ChEBI" id="CHEBI:15377"/>
        <dbReference type="ChEBI" id="CHEBI:15378"/>
        <dbReference type="ChEBI" id="CHEBI:57865"/>
        <dbReference type="ChEBI" id="CHEBI:57957"/>
        <dbReference type="ChEBI" id="CHEBI:78847"/>
        <dbReference type="EC" id="3.6.1.54"/>
    </reaction>
</comment>
<feature type="binding site" evidence="10">
    <location>
        <position position="41"/>
    </location>
    <ligand>
        <name>Mn(2+)</name>
        <dbReference type="ChEBI" id="CHEBI:29035"/>
        <label>1</label>
    </ligand>
</feature>
<feature type="binding site" evidence="10">
    <location>
        <position position="164"/>
    </location>
    <ligand>
        <name>substrate</name>
    </ligand>
</feature>
<name>A0A9X2EST2_9GAMM</name>
<dbReference type="AlphaFoldDB" id="A0A9X2EST2"/>
<evidence type="ECO:0000256" key="10">
    <source>
        <dbReference type="HAMAP-Rule" id="MF_00575"/>
    </source>
</evidence>
<dbReference type="GO" id="GO:0030145">
    <property type="term" value="F:manganese ion binding"/>
    <property type="evidence" value="ECO:0007669"/>
    <property type="project" value="UniProtKB-UniRule"/>
</dbReference>
<comment type="similarity">
    <text evidence="10">Belongs to the LpxH family.</text>
</comment>
<comment type="function">
    <text evidence="10">Hydrolyzes the pyrophosphate bond of UDP-2,3-diacylglucosamine to yield 2,3-diacylglucosamine 1-phosphate (lipid X) and UMP by catalyzing the attack of water at the alpha-P atom. Involved in the biosynthesis of lipid A, a phosphorylated glycolipid that anchors the lipopolysaccharide to the outer membrane of the cell.</text>
</comment>
<evidence type="ECO:0000256" key="8">
    <source>
        <dbReference type="ARBA" id="ARBA00023136"/>
    </source>
</evidence>
<evidence type="ECO:0000259" key="11">
    <source>
        <dbReference type="Pfam" id="PF00149"/>
    </source>
</evidence>
<keyword evidence="3 10" id="KW-0997">Cell inner membrane</keyword>
<feature type="binding site" evidence="10">
    <location>
        <position position="197"/>
    </location>
    <ligand>
        <name>Mn(2+)</name>
        <dbReference type="ChEBI" id="CHEBI:29035"/>
        <label>1</label>
    </ligand>
</feature>
<dbReference type="GO" id="GO:0009245">
    <property type="term" value="P:lipid A biosynthetic process"/>
    <property type="evidence" value="ECO:0007669"/>
    <property type="project" value="UniProtKB-UniRule"/>
</dbReference>
<keyword evidence="4 10" id="KW-0441">Lipid A biosynthesis</keyword>
<feature type="binding site" evidence="10">
    <location>
        <position position="160"/>
    </location>
    <ligand>
        <name>substrate</name>
    </ligand>
</feature>
<reference evidence="12" key="1">
    <citation type="journal article" date="2022" name="Arch. Microbiol.">
        <title>Microbulbifer okhotskensis sp. nov., isolated from a deep bottom sediment of the Okhotsk Sea.</title>
        <authorList>
            <person name="Romanenko L."/>
            <person name="Kurilenko V."/>
            <person name="Otstavnykh N."/>
            <person name="Velansky P."/>
            <person name="Isaeva M."/>
            <person name="Mikhailov V."/>
        </authorList>
    </citation>
    <scope>NUCLEOTIDE SEQUENCE</scope>
    <source>
        <strain evidence="12">OS29</strain>
    </source>
</reference>
<evidence type="ECO:0000256" key="1">
    <source>
        <dbReference type="ARBA" id="ARBA00022475"/>
    </source>
</evidence>
<dbReference type="GO" id="GO:0008758">
    <property type="term" value="F:UDP-2,3-diacylglucosamine hydrolase activity"/>
    <property type="evidence" value="ECO:0007669"/>
    <property type="project" value="UniProtKB-UniRule"/>
</dbReference>
<feature type="binding site" evidence="10">
    <location>
        <position position="10"/>
    </location>
    <ligand>
        <name>Mn(2+)</name>
        <dbReference type="ChEBI" id="CHEBI:29035"/>
        <label>1</label>
    </ligand>
</feature>
<dbReference type="GO" id="GO:0005737">
    <property type="term" value="C:cytoplasm"/>
    <property type="evidence" value="ECO:0007669"/>
    <property type="project" value="InterPro"/>
</dbReference>
<dbReference type="CDD" id="cd07398">
    <property type="entry name" value="MPP_YbbF-LpxH"/>
    <property type="match status" value="1"/>
</dbReference>
<dbReference type="SUPFAM" id="SSF56300">
    <property type="entry name" value="Metallo-dependent phosphatases"/>
    <property type="match status" value="1"/>
</dbReference>
<evidence type="ECO:0000256" key="4">
    <source>
        <dbReference type="ARBA" id="ARBA00022556"/>
    </source>
</evidence>
<dbReference type="InterPro" id="IPR043461">
    <property type="entry name" value="LpxH-like"/>
</dbReference>
<keyword evidence="5 10" id="KW-0479">Metal-binding</keyword>
<organism evidence="12 13">
    <name type="scientific">Microbulbifer okhotskensis</name>
    <dbReference type="NCBI Taxonomy" id="2926617"/>
    <lineage>
        <taxon>Bacteria</taxon>
        <taxon>Pseudomonadati</taxon>
        <taxon>Pseudomonadota</taxon>
        <taxon>Gammaproteobacteria</taxon>
        <taxon>Cellvibrionales</taxon>
        <taxon>Microbulbiferaceae</taxon>
        <taxon>Microbulbifer</taxon>
    </lineage>
</organism>
<evidence type="ECO:0000256" key="3">
    <source>
        <dbReference type="ARBA" id="ARBA00022519"/>
    </source>
</evidence>
<gene>
    <name evidence="10" type="primary">lpxH</name>
    <name evidence="12" type="ORF">MO867_11445</name>
</gene>
<keyword evidence="7 10" id="KW-0443">Lipid metabolism</keyword>
<comment type="pathway">
    <text evidence="10">Glycolipid biosynthesis; lipid IV(A) biosynthesis; lipid IV(A) from (3R)-3-hydroxytetradecanoyl-[acyl-carrier-protein] and UDP-N-acetyl-alpha-D-glucosamine: step 4/6.</text>
</comment>
<feature type="binding site" evidence="10">
    <location>
        <position position="114"/>
    </location>
    <ligand>
        <name>Mn(2+)</name>
        <dbReference type="ChEBI" id="CHEBI:29035"/>
        <label>2</label>
    </ligand>
</feature>
<keyword evidence="8 10" id="KW-0472">Membrane</keyword>
<keyword evidence="1 10" id="KW-1003">Cell membrane</keyword>
<evidence type="ECO:0000313" key="13">
    <source>
        <dbReference type="Proteomes" id="UP001139028"/>
    </source>
</evidence>
<comment type="cofactor">
    <cofactor evidence="10">
        <name>Mn(2+)</name>
        <dbReference type="ChEBI" id="CHEBI:29035"/>
    </cofactor>
    <text evidence="10">Binds 2 Mn(2+) ions per subunit in a binuclear metal center.</text>
</comment>
<dbReference type="InterPro" id="IPR010138">
    <property type="entry name" value="UDP-diacylglucosamine_Hdrlase"/>
</dbReference>
<feature type="domain" description="Calcineurin-like phosphoesterase" evidence="11">
    <location>
        <begin position="1"/>
        <end position="199"/>
    </location>
</feature>
<keyword evidence="9 10" id="KW-0464">Manganese</keyword>
<dbReference type="InterPro" id="IPR029052">
    <property type="entry name" value="Metallo-depent_PP-like"/>
</dbReference>
<dbReference type="Proteomes" id="UP001139028">
    <property type="component" value="Unassembled WGS sequence"/>
</dbReference>
<feature type="binding site" evidence="10">
    <location>
        <position position="79"/>
    </location>
    <ligand>
        <name>Mn(2+)</name>
        <dbReference type="ChEBI" id="CHEBI:29035"/>
        <label>2</label>
    </ligand>
</feature>
<feature type="binding site" evidence="10">
    <location>
        <position position="195"/>
    </location>
    <ligand>
        <name>substrate</name>
    </ligand>
</feature>
<evidence type="ECO:0000256" key="5">
    <source>
        <dbReference type="ARBA" id="ARBA00022723"/>
    </source>
</evidence>
<feature type="binding site" evidence="10">
    <location>
        <position position="41"/>
    </location>
    <ligand>
        <name>Mn(2+)</name>
        <dbReference type="ChEBI" id="CHEBI:29035"/>
        <label>2</label>
    </ligand>
</feature>
<feature type="binding site" evidence="10">
    <location>
        <position position="8"/>
    </location>
    <ligand>
        <name>Mn(2+)</name>
        <dbReference type="ChEBI" id="CHEBI:29035"/>
        <label>1</label>
    </ligand>
</feature>
<dbReference type="GO" id="GO:0019897">
    <property type="term" value="C:extrinsic component of plasma membrane"/>
    <property type="evidence" value="ECO:0007669"/>
    <property type="project" value="UniProtKB-UniRule"/>
</dbReference>
<proteinExistence type="inferred from homology"/>
<evidence type="ECO:0000313" key="12">
    <source>
        <dbReference type="EMBL" id="MCO1334953.1"/>
    </source>
</evidence>
<dbReference type="PANTHER" id="PTHR34990:SF1">
    <property type="entry name" value="UDP-2,3-DIACYLGLUCOSAMINE HYDROLASE"/>
    <property type="match status" value="1"/>
</dbReference>
<dbReference type="NCBIfam" id="NF003743">
    <property type="entry name" value="PRK05340.1"/>
    <property type="match status" value="1"/>
</dbReference>
<dbReference type="Gene3D" id="3.60.21.10">
    <property type="match status" value="1"/>
</dbReference>
<accession>A0A9X2EST2</accession>
<comment type="caution">
    <text evidence="12">The sequence shown here is derived from an EMBL/GenBank/DDBJ whole genome shotgun (WGS) entry which is preliminary data.</text>
</comment>
<dbReference type="HAMAP" id="MF_00575">
    <property type="entry name" value="LpxH"/>
    <property type="match status" value="1"/>
</dbReference>
<feature type="binding site" evidence="10">
    <location>
        <position position="167"/>
    </location>
    <ligand>
        <name>substrate</name>
    </ligand>
</feature>
<dbReference type="NCBIfam" id="TIGR01854">
    <property type="entry name" value="lipid_A_lpxH"/>
    <property type="match status" value="1"/>
</dbReference>
<dbReference type="EC" id="3.6.1.54" evidence="10"/>
<comment type="subcellular location">
    <subcellularLocation>
        <location evidence="10">Cell inner membrane</location>
        <topology evidence="10">Peripheral membrane protein</topology>
        <orientation evidence="10">Cytoplasmic side</orientation>
    </subcellularLocation>
</comment>
<evidence type="ECO:0000256" key="9">
    <source>
        <dbReference type="ARBA" id="ARBA00023211"/>
    </source>
</evidence>
<protein>
    <recommendedName>
        <fullName evidence="10">UDP-2,3-diacylglucosamine hydrolase</fullName>
        <ecNumber evidence="10">3.6.1.54</ecNumber>
    </recommendedName>
    <alternativeName>
        <fullName evidence="10">UDP-2,3-diacylglucosamine diphosphatase</fullName>
    </alternativeName>
</protein>
<sequence length="241" mass="27485">MSTYFISDLHLDGNRPDVTRAFFDFLHGRAAGAEALYILGDFFEAWIGDDDDTPLVNEVIDELNRFSGTGVELYLMHGNRDFLLGSDFAQRAGVVLLEDPTALSLGGERLLLMHGDSLCTLDEQYMAFRRQARDPRWQQELLTKPLQERRAIAAQIRSVSKTMNSRKAEDIMDVTPEEVERVMREHNVNRLIHGHTHRPGRHAFTINGEPAERIVLGDWDRDAWCLKAGKDSLELTHWPIS</sequence>
<evidence type="ECO:0000256" key="7">
    <source>
        <dbReference type="ARBA" id="ARBA00023098"/>
    </source>
</evidence>
<dbReference type="Pfam" id="PF00149">
    <property type="entry name" value="Metallophos"/>
    <property type="match status" value="1"/>
</dbReference>
<dbReference type="EMBL" id="JALBWM010000044">
    <property type="protein sequence ID" value="MCO1334953.1"/>
    <property type="molecule type" value="Genomic_DNA"/>
</dbReference>